<accession>A0AAV2RLP3</accession>
<evidence type="ECO:0000313" key="5">
    <source>
        <dbReference type="EMBL" id="CAL4128374.1"/>
    </source>
</evidence>
<proteinExistence type="inferred from homology"/>
<dbReference type="PANTHER" id="PTHR45740:SF14">
    <property type="entry name" value="NOVEL PROTEIN"/>
    <property type="match status" value="1"/>
</dbReference>
<feature type="domain" description="WWE" evidence="4">
    <location>
        <begin position="156"/>
        <end position="247"/>
    </location>
</feature>
<dbReference type="InterPro" id="IPR037197">
    <property type="entry name" value="WWE_dom_sf"/>
</dbReference>
<evidence type="ECO:0000259" key="4">
    <source>
        <dbReference type="PROSITE" id="PS50918"/>
    </source>
</evidence>
<dbReference type="PROSITE" id="PS50918">
    <property type="entry name" value="WWE"/>
    <property type="match status" value="1"/>
</dbReference>
<dbReference type="PANTHER" id="PTHR45740">
    <property type="entry name" value="POLY [ADP-RIBOSE] POLYMERASE"/>
    <property type="match status" value="1"/>
</dbReference>
<gene>
    <name evidence="5" type="ORF">MNOR_LOCUS26063</name>
</gene>
<dbReference type="InterPro" id="IPR051712">
    <property type="entry name" value="ARTD-AVP"/>
</dbReference>
<comment type="subcellular location">
    <subcellularLocation>
        <location evidence="1">Nucleus</location>
    </subcellularLocation>
</comment>
<dbReference type="GO" id="GO:0003950">
    <property type="term" value="F:NAD+ poly-ADP-ribosyltransferase activity"/>
    <property type="evidence" value="ECO:0007669"/>
    <property type="project" value="TreeGrafter"/>
</dbReference>
<dbReference type="Pfam" id="PF02825">
    <property type="entry name" value="WWE"/>
    <property type="match status" value="1"/>
</dbReference>
<protein>
    <recommendedName>
        <fullName evidence="4">WWE domain-containing protein</fullName>
    </recommendedName>
</protein>
<evidence type="ECO:0000313" key="6">
    <source>
        <dbReference type="Proteomes" id="UP001497623"/>
    </source>
</evidence>
<organism evidence="5 6">
    <name type="scientific">Meganyctiphanes norvegica</name>
    <name type="common">Northern krill</name>
    <name type="synonym">Thysanopoda norvegica</name>
    <dbReference type="NCBI Taxonomy" id="48144"/>
    <lineage>
        <taxon>Eukaryota</taxon>
        <taxon>Metazoa</taxon>
        <taxon>Ecdysozoa</taxon>
        <taxon>Arthropoda</taxon>
        <taxon>Crustacea</taxon>
        <taxon>Multicrustacea</taxon>
        <taxon>Malacostraca</taxon>
        <taxon>Eumalacostraca</taxon>
        <taxon>Eucarida</taxon>
        <taxon>Euphausiacea</taxon>
        <taxon>Euphausiidae</taxon>
        <taxon>Meganyctiphanes</taxon>
    </lineage>
</organism>
<dbReference type="InterPro" id="IPR004170">
    <property type="entry name" value="WWE_dom"/>
</dbReference>
<evidence type="ECO:0000256" key="1">
    <source>
        <dbReference type="ARBA" id="ARBA00004123"/>
    </source>
</evidence>
<evidence type="ECO:0000256" key="3">
    <source>
        <dbReference type="ARBA" id="ARBA00024347"/>
    </source>
</evidence>
<keyword evidence="6" id="KW-1185">Reference proteome</keyword>
<evidence type="ECO:0000256" key="2">
    <source>
        <dbReference type="ARBA" id="ARBA00023242"/>
    </source>
</evidence>
<dbReference type="GO" id="GO:0005634">
    <property type="term" value="C:nucleus"/>
    <property type="evidence" value="ECO:0007669"/>
    <property type="project" value="UniProtKB-SubCell"/>
</dbReference>
<dbReference type="Proteomes" id="UP001497623">
    <property type="component" value="Unassembled WGS sequence"/>
</dbReference>
<sequence>MSGYEYKIDESLDENKGNQNSGANSSGQNYKNRSKSIWSWDEKGNVKVVEICYNSILNKCSYEAEGCSRLHSDLHFHWQISKQDSEWINLPKPLVIELEVAYCDPNNDGIDLSKVEIKKLSEISDILGTPSWKLNFDTFLLKSEKKSIHSRRLCTEKIVGKKLPSNKYIWYFLDEKERWIEYGKYDSQTHFGSETNSEHIEFEFKKYLSNNRKNTMLFQYQMMTYCIDFDSMNQTNLKSQVKRKVRRRPEIDVKYKY</sequence>
<dbReference type="AlphaFoldDB" id="A0AAV2RLP3"/>
<reference evidence="5 6" key="1">
    <citation type="submission" date="2024-05" db="EMBL/GenBank/DDBJ databases">
        <authorList>
            <person name="Wallberg A."/>
        </authorList>
    </citation>
    <scope>NUCLEOTIDE SEQUENCE [LARGE SCALE GENOMIC DNA]</scope>
</reference>
<comment type="caution">
    <text evidence="5">The sequence shown here is derived from an EMBL/GenBank/DDBJ whole genome shotgun (WGS) entry which is preliminary data.</text>
</comment>
<dbReference type="SUPFAM" id="SSF117839">
    <property type="entry name" value="WWE domain"/>
    <property type="match status" value="1"/>
</dbReference>
<keyword evidence="2" id="KW-0539">Nucleus</keyword>
<dbReference type="EMBL" id="CAXKWB010025566">
    <property type="protein sequence ID" value="CAL4128374.1"/>
    <property type="molecule type" value="Genomic_DNA"/>
</dbReference>
<dbReference type="GO" id="GO:1990404">
    <property type="term" value="F:NAD+-protein mono-ADP-ribosyltransferase activity"/>
    <property type="evidence" value="ECO:0007669"/>
    <property type="project" value="TreeGrafter"/>
</dbReference>
<name>A0AAV2RLP3_MEGNR</name>
<dbReference type="Gene3D" id="3.30.720.50">
    <property type="match status" value="1"/>
</dbReference>
<comment type="similarity">
    <text evidence="3">Belongs to the ARTD/PARP family.</text>
</comment>